<dbReference type="InterPro" id="IPR025110">
    <property type="entry name" value="AMP-bd_C"/>
</dbReference>
<dbReference type="InterPro" id="IPR045851">
    <property type="entry name" value="AMP-bd_C_sf"/>
</dbReference>
<evidence type="ECO:0000313" key="10">
    <source>
        <dbReference type="EMBL" id="MBB2175105.1"/>
    </source>
</evidence>
<evidence type="ECO:0000259" key="9">
    <source>
        <dbReference type="Pfam" id="PF16177"/>
    </source>
</evidence>
<dbReference type="Gene3D" id="3.30.300.30">
    <property type="match status" value="1"/>
</dbReference>
<accession>A0A7W4J5H1</accession>
<evidence type="ECO:0000256" key="3">
    <source>
        <dbReference type="ARBA" id="ARBA00022741"/>
    </source>
</evidence>
<dbReference type="FunFam" id="3.40.50.12780:FF:000001">
    <property type="entry name" value="Acetyl-coenzyme A synthetase"/>
    <property type="match status" value="1"/>
</dbReference>
<dbReference type="AlphaFoldDB" id="A0A7W4J5H1"/>
<evidence type="ECO:0000259" key="8">
    <source>
        <dbReference type="Pfam" id="PF13193"/>
    </source>
</evidence>
<sequence>MSESSIFPAPPSFAAQAAVDSARLRQMKDDALHHPERFWLEQAGRIAWASFPTIASSSSFEGDIAIRWFADGRLNASVTCLDRHLAERGDQVALVWQGQDEGQVERLTYRALHERVCRMANVLRDLGVGRGDRVAIHLPMVVEGVVAMLACARIGAVHVVLFGGFSAEGLADRLVNSGAVVVLTADEGRRGGKRIPLKPTMDEALERATGHDVRHVLVLAVTGAETPMRAGRDLALAPLLAAAAADCAPAIMEAEAPLFVLYTSGSTGKPKGMVHTTGGYMVWASYTHALVFDHKPGDIFWCTADISWITGHTYVVYGPLANGGTVVLFEGLPSHPAPGRWWEVIDTHKVTTFYTAPTAIRALMREGDDVVARYALSSLRLLGSVGEPISADAWLWFHDVVGRGRCPVVDTWWQTETGGILIAPVPAAVPQKPGSATLPLPGVECVLLDDKGRIVTGEGEGCLCIARSWPGQARTIWGDHARFRQTYFSFHEGYYFSGDGARRDADGYYWITGRIDDVINVSGHRIGTAEVEDVVATDHRFAECAAVGVPHDLKGQGLVVFVVPRGGADPALAQEAALVISRGIGRYAAPEQVYVVPDLPKTRSGKIVRRLLRKIASNELDALGDLSTLADATIVERLIVDVAVVEQTGAVP</sequence>
<evidence type="ECO:0000256" key="2">
    <source>
        <dbReference type="ARBA" id="ARBA00022598"/>
    </source>
</evidence>
<evidence type="ECO:0000256" key="5">
    <source>
        <dbReference type="ARBA" id="ARBA00022990"/>
    </source>
</evidence>
<evidence type="ECO:0000256" key="4">
    <source>
        <dbReference type="ARBA" id="ARBA00022840"/>
    </source>
</evidence>
<dbReference type="InterPro" id="IPR020845">
    <property type="entry name" value="AMP-binding_CS"/>
</dbReference>
<organism evidence="10 11">
    <name type="scientific">Gluconacetobacter johannae</name>
    <dbReference type="NCBI Taxonomy" id="112140"/>
    <lineage>
        <taxon>Bacteria</taxon>
        <taxon>Pseudomonadati</taxon>
        <taxon>Pseudomonadota</taxon>
        <taxon>Alphaproteobacteria</taxon>
        <taxon>Acetobacterales</taxon>
        <taxon>Acetobacteraceae</taxon>
        <taxon>Gluconacetobacter</taxon>
    </lineage>
</organism>
<dbReference type="GO" id="GO:0003987">
    <property type="term" value="F:acetate-CoA ligase activity"/>
    <property type="evidence" value="ECO:0007669"/>
    <property type="project" value="UniProtKB-UniRule"/>
</dbReference>
<dbReference type="InterPro" id="IPR032387">
    <property type="entry name" value="ACAS_N"/>
</dbReference>
<dbReference type="PROSITE" id="PS00455">
    <property type="entry name" value="AMP_BINDING"/>
    <property type="match status" value="1"/>
</dbReference>
<feature type="domain" description="AMP-dependent synthetase/ligase" evidence="7">
    <location>
        <begin position="82"/>
        <end position="468"/>
    </location>
</feature>
<feature type="domain" description="Acetyl-coenzyme A synthetase N-terminal" evidence="9">
    <location>
        <begin position="26"/>
        <end position="80"/>
    </location>
</feature>
<dbReference type="NCBIfam" id="TIGR02188">
    <property type="entry name" value="Ac_CoA_lig_AcsA"/>
    <property type="match status" value="1"/>
</dbReference>
<dbReference type="InterPro" id="IPR042099">
    <property type="entry name" value="ANL_N_sf"/>
</dbReference>
<dbReference type="NCBIfam" id="NF001208">
    <property type="entry name" value="PRK00174.1"/>
    <property type="match status" value="1"/>
</dbReference>
<dbReference type="Pfam" id="PF16177">
    <property type="entry name" value="ACAS_N"/>
    <property type="match status" value="1"/>
</dbReference>
<dbReference type="SUPFAM" id="SSF56801">
    <property type="entry name" value="Acetyl-CoA synthetase-like"/>
    <property type="match status" value="1"/>
</dbReference>
<keyword evidence="4" id="KW-0067">ATP-binding</keyword>
<gene>
    <name evidence="10" type="primary">acs</name>
    <name evidence="10" type="ORF">HLH21_04090</name>
</gene>
<dbReference type="EC" id="6.2.1.1" evidence="6"/>
<keyword evidence="11" id="KW-1185">Reference proteome</keyword>
<dbReference type="CDD" id="cd05966">
    <property type="entry name" value="ACS"/>
    <property type="match status" value="1"/>
</dbReference>
<dbReference type="PANTHER" id="PTHR24095">
    <property type="entry name" value="ACETYL-COENZYME A SYNTHETASE"/>
    <property type="match status" value="1"/>
</dbReference>
<proteinExistence type="inferred from homology"/>
<dbReference type="InterPro" id="IPR000873">
    <property type="entry name" value="AMP-dep_synth/lig_dom"/>
</dbReference>
<name>A0A7W4J5H1_9PROT</name>
<dbReference type="RefSeq" id="WP_182941578.1">
    <property type="nucleotide sequence ID" value="NZ_JABEQH010000004.1"/>
</dbReference>
<dbReference type="GO" id="GO:0005829">
    <property type="term" value="C:cytosol"/>
    <property type="evidence" value="ECO:0007669"/>
    <property type="project" value="TreeGrafter"/>
</dbReference>
<dbReference type="Gene3D" id="3.40.50.12780">
    <property type="entry name" value="N-terminal domain of ligase-like"/>
    <property type="match status" value="1"/>
</dbReference>
<evidence type="ECO:0000313" key="11">
    <source>
        <dbReference type="Proteomes" id="UP000561066"/>
    </source>
</evidence>
<dbReference type="EMBL" id="JABEQH010000004">
    <property type="protein sequence ID" value="MBB2175105.1"/>
    <property type="molecule type" value="Genomic_DNA"/>
</dbReference>
<evidence type="ECO:0000256" key="1">
    <source>
        <dbReference type="ARBA" id="ARBA00006432"/>
    </source>
</evidence>
<dbReference type="Pfam" id="PF13193">
    <property type="entry name" value="AMP-binding_C"/>
    <property type="match status" value="1"/>
</dbReference>
<dbReference type="Proteomes" id="UP000561066">
    <property type="component" value="Unassembled WGS sequence"/>
</dbReference>
<dbReference type="PANTHER" id="PTHR24095:SF14">
    <property type="entry name" value="ACETYL-COENZYME A SYNTHETASE 1"/>
    <property type="match status" value="1"/>
</dbReference>
<keyword evidence="5" id="KW-0007">Acetylation</keyword>
<dbReference type="InterPro" id="IPR011904">
    <property type="entry name" value="Ac_CoA_lig"/>
</dbReference>
<keyword evidence="2 10" id="KW-0436">Ligase</keyword>
<reference evidence="10 11" key="1">
    <citation type="submission" date="2020-04" db="EMBL/GenBank/DDBJ databases">
        <title>Description of novel Gluconacetobacter.</title>
        <authorList>
            <person name="Sombolestani A."/>
        </authorList>
    </citation>
    <scope>NUCLEOTIDE SEQUENCE [LARGE SCALE GENOMIC DNA]</scope>
    <source>
        <strain evidence="10 11">LMG 21312</strain>
    </source>
</reference>
<feature type="domain" description="AMP-binding enzyme C-terminal" evidence="8">
    <location>
        <begin position="530"/>
        <end position="606"/>
    </location>
</feature>
<dbReference type="GO" id="GO:0005524">
    <property type="term" value="F:ATP binding"/>
    <property type="evidence" value="ECO:0007669"/>
    <property type="project" value="UniProtKB-KW"/>
</dbReference>
<comment type="similarity">
    <text evidence="1">Belongs to the ATP-dependent AMP-binding enzyme family.</text>
</comment>
<protein>
    <recommendedName>
        <fullName evidence="6">Acetate--CoA ligase</fullName>
        <ecNumber evidence="6">6.2.1.1</ecNumber>
    </recommendedName>
</protein>
<evidence type="ECO:0000259" key="7">
    <source>
        <dbReference type="Pfam" id="PF00501"/>
    </source>
</evidence>
<comment type="caution">
    <text evidence="10">The sequence shown here is derived from an EMBL/GenBank/DDBJ whole genome shotgun (WGS) entry which is preliminary data.</text>
</comment>
<dbReference type="Pfam" id="PF00501">
    <property type="entry name" value="AMP-binding"/>
    <property type="match status" value="1"/>
</dbReference>
<dbReference type="GO" id="GO:0016208">
    <property type="term" value="F:AMP binding"/>
    <property type="evidence" value="ECO:0007669"/>
    <property type="project" value="InterPro"/>
</dbReference>
<dbReference type="GO" id="GO:0019427">
    <property type="term" value="P:acetyl-CoA biosynthetic process from acetate"/>
    <property type="evidence" value="ECO:0007669"/>
    <property type="project" value="UniProtKB-UniRule"/>
</dbReference>
<keyword evidence="3" id="KW-0547">Nucleotide-binding</keyword>
<evidence type="ECO:0000256" key="6">
    <source>
        <dbReference type="NCBIfam" id="TIGR02188"/>
    </source>
</evidence>